<dbReference type="STRING" id="29529.SAMN04488122_2668"/>
<gene>
    <name evidence="1" type="ORF">SAMN04488122_2668</name>
</gene>
<dbReference type="OrthoDB" id="8564590at2"/>
<keyword evidence="1" id="KW-0808">Transferase</keyword>
<dbReference type="AlphaFoldDB" id="A0A1I0RDD9"/>
<organism evidence="1 2">
    <name type="scientific">Chitinophaga arvensicola</name>
    <dbReference type="NCBI Taxonomy" id="29529"/>
    <lineage>
        <taxon>Bacteria</taxon>
        <taxon>Pseudomonadati</taxon>
        <taxon>Bacteroidota</taxon>
        <taxon>Chitinophagia</taxon>
        <taxon>Chitinophagales</taxon>
        <taxon>Chitinophagaceae</taxon>
        <taxon>Chitinophaga</taxon>
    </lineage>
</organism>
<evidence type="ECO:0000313" key="2">
    <source>
        <dbReference type="Proteomes" id="UP000199310"/>
    </source>
</evidence>
<proteinExistence type="predicted"/>
<dbReference type="GO" id="GO:0003690">
    <property type="term" value="F:double-stranded DNA binding"/>
    <property type="evidence" value="ECO:0007669"/>
    <property type="project" value="TreeGrafter"/>
</dbReference>
<dbReference type="GO" id="GO:0006281">
    <property type="term" value="P:DNA repair"/>
    <property type="evidence" value="ECO:0007669"/>
    <property type="project" value="TreeGrafter"/>
</dbReference>
<reference evidence="2" key="1">
    <citation type="submission" date="2016-10" db="EMBL/GenBank/DDBJ databases">
        <authorList>
            <person name="Varghese N."/>
            <person name="Submissions S."/>
        </authorList>
    </citation>
    <scope>NUCLEOTIDE SEQUENCE [LARGE SCALE GENOMIC DNA]</scope>
    <source>
        <strain evidence="2">DSM 3695</strain>
    </source>
</reference>
<keyword evidence="1" id="KW-0418">Kinase</keyword>
<dbReference type="Pfam" id="PF13671">
    <property type="entry name" value="AAA_33"/>
    <property type="match status" value="1"/>
</dbReference>
<dbReference type="Gene3D" id="3.40.50.300">
    <property type="entry name" value="P-loop containing nucleotide triphosphate hydrolases"/>
    <property type="match status" value="1"/>
</dbReference>
<dbReference type="GO" id="GO:0046403">
    <property type="term" value="F:polynucleotide 3'-phosphatase activity"/>
    <property type="evidence" value="ECO:0007669"/>
    <property type="project" value="TreeGrafter"/>
</dbReference>
<dbReference type="EMBL" id="FOJG01000001">
    <property type="protein sequence ID" value="SEW38855.1"/>
    <property type="molecule type" value="Genomic_DNA"/>
</dbReference>
<dbReference type="SUPFAM" id="SSF52540">
    <property type="entry name" value="P-loop containing nucleoside triphosphate hydrolases"/>
    <property type="match status" value="1"/>
</dbReference>
<dbReference type="PANTHER" id="PTHR12083">
    <property type="entry name" value="BIFUNCTIONAL POLYNUCLEOTIDE PHOSPHATASE/KINASE"/>
    <property type="match status" value="1"/>
</dbReference>
<dbReference type="GO" id="GO:0046404">
    <property type="term" value="F:ATP-dependent polydeoxyribonucleotide 5'-hydroxyl-kinase activity"/>
    <property type="evidence" value="ECO:0007669"/>
    <property type="project" value="TreeGrafter"/>
</dbReference>
<evidence type="ECO:0000313" key="1">
    <source>
        <dbReference type="EMBL" id="SEW38855.1"/>
    </source>
</evidence>
<dbReference type="PANTHER" id="PTHR12083:SF9">
    <property type="entry name" value="BIFUNCTIONAL POLYNUCLEOTIDE PHOSPHATASE_KINASE"/>
    <property type="match status" value="1"/>
</dbReference>
<dbReference type="RefSeq" id="WP_089895414.1">
    <property type="nucleotide sequence ID" value="NZ_FOJG01000001.1"/>
</dbReference>
<name>A0A1I0RDD9_9BACT</name>
<keyword evidence="2" id="KW-1185">Reference proteome</keyword>
<protein>
    <submittedName>
        <fullName evidence="1">Predicted kinase</fullName>
    </submittedName>
</protein>
<dbReference type="InterPro" id="IPR027417">
    <property type="entry name" value="P-loop_NTPase"/>
</dbReference>
<sequence>MQAIIFCGIQASGKTSFYKANFFDTHMRISMDQLHTRNKESRFLEVCFSIQQPFVVDNTNPSRADRESYIRLAKQHKFKVTGYYFQSALTTAIQRNSGRSGKANIPEAGIRGTHKRLELPAYDEGFDELYYVAIQDNTFIIKPWNNEI</sequence>
<accession>A0A1I0RDD9</accession>
<dbReference type="Proteomes" id="UP000199310">
    <property type="component" value="Unassembled WGS sequence"/>
</dbReference>